<dbReference type="Gene3D" id="3.30.457.10">
    <property type="entry name" value="Copper amine oxidase-like, N-terminal domain"/>
    <property type="match status" value="2"/>
</dbReference>
<evidence type="ECO:0000313" key="3">
    <source>
        <dbReference type="EMBL" id="MBC8578923.1"/>
    </source>
</evidence>
<dbReference type="SUPFAM" id="SSF55383">
    <property type="entry name" value="Copper amine oxidase, domain N"/>
    <property type="match status" value="2"/>
</dbReference>
<dbReference type="InterPro" id="IPR012854">
    <property type="entry name" value="Cu_amine_oxidase-like_N"/>
</dbReference>
<feature type="domain" description="Copper amine oxidase-like N-terminal" evidence="2">
    <location>
        <begin position="594"/>
        <end position="704"/>
    </location>
</feature>
<dbReference type="AlphaFoldDB" id="A0A926EEP1"/>
<dbReference type="Pfam" id="PF07833">
    <property type="entry name" value="Cu_amine_oxidN1"/>
    <property type="match status" value="1"/>
</dbReference>
<comment type="caution">
    <text evidence="3">The sequence shown here is derived from an EMBL/GenBank/DDBJ whole genome shotgun (WGS) entry which is preliminary data.</text>
</comment>
<accession>A0A926EEP1</accession>
<dbReference type="InterPro" id="IPR036582">
    <property type="entry name" value="Mao_N_sf"/>
</dbReference>
<evidence type="ECO:0000256" key="1">
    <source>
        <dbReference type="SAM" id="SignalP"/>
    </source>
</evidence>
<keyword evidence="4" id="KW-1185">Reference proteome</keyword>
<feature type="chain" id="PRO_5037480765" description="Copper amine oxidase-like N-terminal domain-containing protein" evidence="1">
    <location>
        <begin position="27"/>
        <end position="709"/>
    </location>
</feature>
<reference evidence="3" key="1">
    <citation type="submission" date="2020-08" db="EMBL/GenBank/DDBJ databases">
        <title>Genome public.</title>
        <authorList>
            <person name="Liu C."/>
            <person name="Sun Q."/>
        </authorList>
    </citation>
    <scope>NUCLEOTIDE SEQUENCE</scope>
    <source>
        <strain evidence="3">NSJ-12</strain>
    </source>
</reference>
<dbReference type="Proteomes" id="UP000655830">
    <property type="component" value="Unassembled WGS sequence"/>
</dbReference>
<evidence type="ECO:0000259" key="2">
    <source>
        <dbReference type="Pfam" id="PF07833"/>
    </source>
</evidence>
<sequence length="709" mass="75640">MKLRQKLAMVLAAAMVVTAVPVTTMAKSTNEMNKVVSIVEGTILDATKGVALDMQFDANQTTQDTTTTFFLKTEDFEFDKDAYTTANQTTGVYVDATTGLKVEILSKTEAKVTVPVKVAGNKVSIPVYGKVLKGNPAIVVDGEDSLATSGKYALTGSEVVTDKALVATAGSAKNISVDGEGQIADITVEEKTAGALKNGSVITVSLPNSSDLDFKLGSDIKVEGLRGLAGQDVKVKAQYRDNDKKVLELTVEGITSSASRGGIKIKGIEVQAENPRYEVKTGEVKVAVKADKMEDAKLVVANVADFGVKLNVEEEVEVVAGKDGKTVKVTLEENAIASLNKRQDVYFELEGANIVKDTLKVTEGAEGILTQETEKDEVTGLTLDTAKLSDTKANKVVFEFEVEGKASQTGDVVLVASSRNFEKDIELKVGTVKEAVKVEAEAMTVKVGLKGQKGGKVVITETEAEMLPRGKEIVVEVAKDKANGIHVVDAKVEAKDVQIKNVKVKDGKITFTIDRTSNEAGTITITDIKVDTDRTVPEGSFDLTIGGSAISKHADDVITAEDFLVVGTPNTEDNTSNGLKKGTGIFKVGERKYTVNGEVKEMDAAPYVAKSNRVMVPVKYVSDVFGVNGKDVLFSKENGGTITIFAGSRVLQVVNGSNIALVNGVKVPMDEKVTIIDGRTYVPVGEMARLLNVEVEWSNETKTATFTNR</sequence>
<keyword evidence="1" id="KW-0732">Signal</keyword>
<evidence type="ECO:0000313" key="4">
    <source>
        <dbReference type="Proteomes" id="UP000655830"/>
    </source>
</evidence>
<dbReference type="EMBL" id="JACRSY010000006">
    <property type="protein sequence ID" value="MBC8578923.1"/>
    <property type="molecule type" value="Genomic_DNA"/>
</dbReference>
<dbReference type="RefSeq" id="WP_249332077.1">
    <property type="nucleotide sequence ID" value="NZ_JACRSY010000006.1"/>
</dbReference>
<gene>
    <name evidence="3" type="ORF">H8718_05170</name>
</gene>
<proteinExistence type="predicted"/>
<name>A0A926EEP1_9FIRM</name>
<protein>
    <recommendedName>
        <fullName evidence="2">Copper amine oxidase-like N-terminal domain-containing protein</fullName>
    </recommendedName>
</protein>
<feature type="signal peptide" evidence="1">
    <location>
        <begin position="1"/>
        <end position="26"/>
    </location>
</feature>
<organism evidence="3 4">
    <name type="scientific">Zhenhengia yiwuensis</name>
    <dbReference type="NCBI Taxonomy" id="2763666"/>
    <lineage>
        <taxon>Bacteria</taxon>
        <taxon>Bacillati</taxon>
        <taxon>Bacillota</taxon>
        <taxon>Clostridia</taxon>
        <taxon>Lachnospirales</taxon>
        <taxon>Lachnospiraceae</taxon>
        <taxon>Zhenhengia</taxon>
    </lineage>
</organism>